<evidence type="ECO:0000256" key="7">
    <source>
        <dbReference type="RuleBase" id="RU000488"/>
    </source>
</evidence>
<proteinExistence type="inferred from homology"/>
<dbReference type="GO" id="GO:0016020">
    <property type="term" value="C:membrane"/>
    <property type="evidence" value="ECO:0007669"/>
    <property type="project" value="UniProtKB-SubCell"/>
</dbReference>
<keyword evidence="3 6" id="KW-0812">Transmembrane</keyword>
<evidence type="ECO:0000256" key="8">
    <source>
        <dbReference type="SAM" id="Phobius"/>
    </source>
</evidence>
<name>A0A7S1ETX3_9RHOD</name>
<feature type="repeat" description="Solcar" evidence="6">
    <location>
        <begin position="120"/>
        <end position="209"/>
    </location>
</feature>
<dbReference type="AlphaFoldDB" id="A0A7S1ETX3"/>
<organism evidence="9">
    <name type="scientific">Timspurckia oligopyrenoides</name>
    <dbReference type="NCBI Taxonomy" id="708627"/>
    <lineage>
        <taxon>Eukaryota</taxon>
        <taxon>Rhodophyta</taxon>
        <taxon>Bangiophyceae</taxon>
        <taxon>Porphyridiales</taxon>
        <taxon>Porphyridiaceae</taxon>
        <taxon>Timspurckia</taxon>
    </lineage>
</organism>
<sequence>MTLPEKKDRDEDSGNFRHSKSTWIELTAGAWSGLCARMVVAPLDVLKIRVQMEPEAQRSRGERISPRSTRSILRDILVKEGPAALWQGNIPALIMVVPFAAIQFAVVAKVQPVLSHSGLPDPIPVMIASATAGAVAVGCTYPMDLLRTRMAAVQRNSVSFSERLSMVKVLFSLMSDHPRRLYSGVSVALTETVPYAVLGFTCFEFVQKQILAFSGRSELGPAEGFGAGAVAGICVKLVLLPLDNLKLRLQLGPDFFTANPATSVNSRVENGSKLNSGYFVKSSSLKLFKEVWKIEGIRGFYRGALATMLKAVPNSGIHFGVYHLTRKFLNDVSFSG</sequence>
<dbReference type="Pfam" id="PF00153">
    <property type="entry name" value="Mito_carr"/>
    <property type="match status" value="3"/>
</dbReference>
<keyword evidence="4" id="KW-0677">Repeat</keyword>
<dbReference type="PANTHER" id="PTHR24089">
    <property type="entry name" value="SOLUTE CARRIER FAMILY 25"/>
    <property type="match status" value="1"/>
</dbReference>
<evidence type="ECO:0000256" key="1">
    <source>
        <dbReference type="ARBA" id="ARBA00004141"/>
    </source>
</evidence>
<dbReference type="EMBL" id="HBFP01010566">
    <property type="protein sequence ID" value="CAD8823194.1"/>
    <property type="molecule type" value="Transcribed_RNA"/>
</dbReference>
<feature type="transmembrane region" description="Helical" evidence="8">
    <location>
        <begin position="92"/>
        <end position="111"/>
    </location>
</feature>
<evidence type="ECO:0000256" key="4">
    <source>
        <dbReference type="ARBA" id="ARBA00022737"/>
    </source>
</evidence>
<feature type="repeat" description="Solcar" evidence="6">
    <location>
        <begin position="20"/>
        <end position="113"/>
    </location>
</feature>
<protein>
    <submittedName>
        <fullName evidence="9">Uncharacterized protein</fullName>
    </submittedName>
</protein>
<feature type="transmembrane region" description="Helical" evidence="8">
    <location>
        <begin position="123"/>
        <end position="141"/>
    </location>
</feature>
<dbReference type="SUPFAM" id="SSF103506">
    <property type="entry name" value="Mitochondrial carrier"/>
    <property type="match status" value="2"/>
</dbReference>
<evidence type="ECO:0000256" key="2">
    <source>
        <dbReference type="ARBA" id="ARBA00022448"/>
    </source>
</evidence>
<evidence type="ECO:0000256" key="6">
    <source>
        <dbReference type="PROSITE-ProRule" id="PRU00282"/>
    </source>
</evidence>
<dbReference type="PRINTS" id="PR00926">
    <property type="entry name" value="MITOCARRIER"/>
</dbReference>
<gene>
    <name evidence="9" type="ORF">TOLI1172_LOCUS7590</name>
</gene>
<comment type="similarity">
    <text evidence="7">Belongs to the mitochondrial carrier (TC 2.A.29) family.</text>
</comment>
<evidence type="ECO:0000256" key="5">
    <source>
        <dbReference type="ARBA" id="ARBA00023136"/>
    </source>
</evidence>
<dbReference type="Gene3D" id="1.50.40.10">
    <property type="entry name" value="Mitochondrial carrier domain"/>
    <property type="match status" value="1"/>
</dbReference>
<evidence type="ECO:0000313" key="9">
    <source>
        <dbReference type="EMBL" id="CAD8823194.1"/>
    </source>
</evidence>
<dbReference type="InterPro" id="IPR002067">
    <property type="entry name" value="MCP"/>
</dbReference>
<accession>A0A7S1ETX3</accession>
<evidence type="ECO:0000256" key="3">
    <source>
        <dbReference type="ARBA" id="ARBA00022692"/>
    </source>
</evidence>
<dbReference type="GO" id="GO:0055085">
    <property type="term" value="P:transmembrane transport"/>
    <property type="evidence" value="ECO:0007669"/>
    <property type="project" value="InterPro"/>
</dbReference>
<reference evidence="9" key="1">
    <citation type="submission" date="2021-01" db="EMBL/GenBank/DDBJ databases">
        <authorList>
            <person name="Corre E."/>
            <person name="Pelletier E."/>
            <person name="Niang G."/>
            <person name="Scheremetjew M."/>
            <person name="Finn R."/>
            <person name="Kale V."/>
            <person name="Holt S."/>
            <person name="Cochrane G."/>
            <person name="Meng A."/>
            <person name="Brown T."/>
            <person name="Cohen L."/>
        </authorList>
    </citation>
    <scope>NUCLEOTIDE SEQUENCE</scope>
    <source>
        <strain evidence="9">CCMP3278</strain>
    </source>
</reference>
<feature type="repeat" description="Solcar" evidence="6">
    <location>
        <begin position="219"/>
        <end position="328"/>
    </location>
</feature>
<dbReference type="PROSITE" id="PS50920">
    <property type="entry name" value="SOLCAR"/>
    <property type="match status" value="3"/>
</dbReference>
<keyword evidence="8" id="KW-1133">Transmembrane helix</keyword>
<dbReference type="InterPro" id="IPR023395">
    <property type="entry name" value="MCP_dom_sf"/>
</dbReference>
<keyword evidence="5 6" id="KW-0472">Membrane</keyword>
<comment type="subcellular location">
    <subcellularLocation>
        <location evidence="1">Membrane</location>
        <topology evidence="1">Multi-pass membrane protein</topology>
    </subcellularLocation>
</comment>
<dbReference type="InterPro" id="IPR018108">
    <property type="entry name" value="MCP_transmembrane"/>
</dbReference>
<keyword evidence="2 7" id="KW-0813">Transport</keyword>